<sequence>MAAQGTEQLRYAHCNRFQTDRAEVTFSRADADYAVFDFTESGKRRAGVHVTTADGAANEVSCVGPIHGRLNSLGQRLPCDNDSTFNGGQCP</sequence>
<dbReference type="EMBL" id="RCZO01000001">
    <property type="protein sequence ID" value="TPG11022.1"/>
    <property type="molecule type" value="Genomic_DNA"/>
</dbReference>
<organism evidence="1 2">
    <name type="scientific">Rhodanobacter glycinis</name>
    <dbReference type="NCBI Taxonomy" id="582702"/>
    <lineage>
        <taxon>Bacteria</taxon>
        <taxon>Pseudomonadati</taxon>
        <taxon>Pseudomonadota</taxon>
        <taxon>Gammaproteobacteria</taxon>
        <taxon>Lysobacterales</taxon>
        <taxon>Rhodanobacteraceae</taxon>
        <taxon>Rhodanobacter</taxon>
    </lineage>
</organism>
<evidence type="ECO:0000313" key="2">
    <source>
        <dbReference type="Proteomes" id="UP000319486"/>
    </source>
</evidence>
<accession>A0A502FGJ1</accession>
<protein>
    <submittedName>
        <fullName evidence="1">Uncharacterized protein</fullName>
    </submittedName>
</protein>
<reference evidence="1 2" key="1">
    <citation type="journal article" date="2019" name="Environ. Microbiol.">
        <title>Species interactions and distinct microbial communities in high Arctic permafrost affected cryosols are associated with the CH4 and CO2 gas fluxes.</title>
        <authorList>
            <person name="Altshuler I."/>
            <person name="Hamel J."/>
            <person name="Turney S."/>
            <person name="Magnuson E."/>
            <person name="Levesque R."/>
            <person name="Greer C."/>
            <person name="Whyte L.G."/>
        </authorList>
    </citation>
    <scope>NUCLEOTIDE SEQUENCE [LARGE SCALE GENOMIC DNA]</scope>
    <source>
        <strain evidence="1 2">S13Y</strain>
    </source>
</reference>
<dbReference type="AlphaFoldDB" id="A0A502FGJ1"/>
<comment type="caution">
    <text evidence="1">The sequence shown here is derived from an EMBL/GenBank/DDBJ whole genome shotgun (WGS) entry which is preliminary data.</text>
</comment>
<proteinExistence type="predicted"/>
<keyword evidence="2" id="KW-1185">Reference proteome</keyword>
<evidence type="ECO:0000313" key="1">
    <source>
        <dbReference type="EMBL" id="TPG11022.1"/>
    </source>
</evidence>
<dbReference type="Proteomes" id="UP000319486">
    <property type="component" value="Unassembled WGS sequence"/>
</dbReference>
<name>A0A502FGJ1_9GAMM</name>
<gene>
    <name evidence="1" type="ORF">EAH88_00205</name>
</gene>